<dbReference type="NCBIfam" id="TIGR03083">
    <property type="entry name" value="maleylpyruvate isomerase family mycothiol-dependent enzyme"/>
    <property type="match status" value="1"/>
</dbReference>
<evidence type="ECO:0000313" key="3">
    <source>
        <dbReference type="Proteomes" id="UP000263377"/>
    </source>
</evidence>
<dbReference type="Gene3D" id="1.20.120.450">
    <property type="entry name" value="dinb family like domain"/>
    <property type="match status" value="1"/>
</dbReference>
<keyword evidence="2" id="KW-0670">Pyruvate</keyword>
<feature type="domain" description="Mycothiol-dependent maleylpyruvate isomerase metal-binding" evidence="1">
    <location>
        <begin position="16"/>
        <end position="152"/>
    </location>
</feature>
<dbReference type="EMBL" id="QVIG01000001">
    <property type="protein sequence ID" value="RGD61791.1"/>
    <property type="molecule type" value="Genomic_DNA"/>
</dbReference>
<dbReference type="AlphaFoldDB" id="A0A373A149"/>
<comment type="caution">
    <text evidence="2">The sequence shown here is derived from an EMBL/GenBank/DDBJ whole genome shotgun (WGS) entry which is preliminary data.</text>
</comment>
<proteinExistence type="predicted"/>
<dbReference type="InterPro" id="IPR017517">
    <property type="entry name" value="Maleyloyr_isom"/>
</dbReference>
<dbReference type="Pfam" id="PF11716">
    <property type="entry name" value="MDMPI_N"/>
    <property type="match status" value="1"/>
</dbReference>
<evidence type="ECO:0000259" key="1">
    <source>
        <dbReference type="Pfam" id="PF11716"/>
    </source>
</evidence>
<dbReference type="SUPFAM" id="SSF55718">
    <property type="entry name" value="SCP-like"/>
    <property type="match status" value="1"/>
</dbReference>
<dbReference type="InterPro" id="IPR024344">
    <property type="entry name" value="MDMPI_metal-binding"/>
</dbReference>
<dbReference type="Proteomes" id="UP000263377">
    <property type="component" value="Unassembled WGS sequence"/>
</dbReference>
<dbReference type="InterPro" id="IPR036527">
    <property type="entry name" value="SCP2_sterol-bd_dom_sf"/>
</dbReference>
<sequence length="242" mass="25851">MTDPRSAADSWLGQVEESTGRLLRTVAGLKPDAVAEPSALPGWTKGHVLAHLARNADSLVNLLTGARTGTDVPQYASHEARDQDIERDAPRPLDAHLADLRASHERFLAAAAQLTDDAWAASVKHRFGYVFPAHQIPHKRLLELEYHHVDLAAGHTPADWPEDFAVAQFRKLAAGLAGEAGLPAVELVADDTDDRAVIGTGEPALTVRGPVRALTAWLSGRSAGDALHRTPDTALPPLPPMG</sequence>
<dbReference type="SUPFAM" id="SSF109854">
    <property type="entry name" value="DinB/YfiT-like putative metalloenzymes"/>
    <property type="match status" value="1"/>
</dbReference>
<protein>
    <submittedName>
        <fullName evidence="2">Maleylpyruvate isomerase family mycothiol-dependent enzyme</fullName>
    </submittedName>
</protein>
<evidence type="ECO:0000313" key="2">
    <source>
        <dbReference type="EMBL" id="RGD61791.1"/>
    </source>
</evidence>
<dbReference type="InterPro" id="IPR034660">
    <property type="entry name" value="DinB/YfiT-like"/>
</dbReference>
<accession>A0A373A149</accession>
<dbReference type="Gene3D" id="3.30.1050.20">
    <property type="match status" value="1"/>
</dbReference>
<reference evidence="2 3" key="1">
    <citation type="submission" date="2018-08" db="EMBL/GenBank/DDBJ databases">
        <title>Diversity &amp; Physiological Properties of Lignin-Decomposing Actinobacteria from Soil.</title>
        <authorList>
            <person name="Roh S.G."/>
            <person name="Kim S.B."/>
        </authorList>
    </citation>
    <scope>NUCLEOTIDE SEQUENCE [LARGE SCALE GENOMIC DNA]</scope>
    <source>
        <strain evidence="2 3">MMS17-GH009</strain>
    </source>
</reference>
<keyword evidence="3" id="KW-1185">Reference proteome</keyword>
<dbReference type="GO" id="GO:0046872">
    <property type="term" value="F:metal ion binding"/>
    <property type="evidence" value="ECO:0007669"/>
    <property type="project" value="InterPro"/>
</dbReference>
<dbReference type="GO" id="GO:0016853">
    <property type="term" value="F:isomerase activity"/>
    <property type="evidence" value="ECO:0007669"/>
    <property type="project" value="UniProtKB-KW"/>
</dbReference>
<name>A0A373A149_9ACTN</name>
<organism evidence="2 3">
    <name type="scientific">Kitasatospora xanthocidica</name>
    <dbReference type="NCBI Taxonomy" id="83382"/>
    <lineage>
        <taxon>Bacteria</taxon>
        <taxon>Bacillati</taxon>
        <taxon>Actinomycetota</taxon>
        <taxon>Actinomycetes</taxon>
        <taxon>Kitasatosporales</taxon>
        <taxon>Streptomycetaceae</taxon>
        <taxon>Kitasatospora</taxon>
    </lineage>
</organism>
<keyword evidence="2" id="KW-0413">Isomerase</keyword>
<gene>
    <name evidence="2" type="ORF">DR950_32225</name>
</gene>
<dbReference type="RefSeq" id="WP_117489947.1">
    <property type="nucleotide sequence ID" value="NZ_QVIG01000001.1"/>
</dbReference>